<evidence type="ECO:0000256" key="1">
    <source>
        <dbReference type="ARBA" id="ARBA00004141"/>
    </source>
</evidence>
<protein>
    <recommendedName>
        <fullName evidence="6">Calcineurin-like phosphoesterase domain-containing protein</fullName>
    </recommendedName>
</protein>
<accession>A0AAN9BVY5</accession>
<dbReference type="PANTHER" id="PTHR13315:SF4">
    <property type="entry name" value="METALLOPHOSPHOESTERASE, ISOFORM E"/>
    <property type="match status" value="1"/>
</dbReference>
<dbReference type="GO" id="GO:0005783">
    <property type="term" value="C:endoplasmic reticulum"/>
    <property type="evidence" value="ECO:0007669"/>
    <property type="project" value="TreeGrafter"/>
</dbReference>
<dbReference type="Proteomes" id="UP001374579">
    <property type="component" value="Unassembled WGS sequence"/>
</dbReference>
<comment type="caution">
    <text evidence="7">The sequence shown here is derived from an EMBL/GenBank/DDBJ whole genome shotgun (WGS) entry which is preliminary data.</text>
</comment>
<dbReference type="AlphaFoldDB" id="A0AAN9BVY5"/>
<dbReference type="SUPFAM" id="SSF56300">
    <property type="entry name" value="Metallo-dependent phosphatases"/>
    <property type="match status" value="1"/>
</dbReference>
<dbReference type="GO" id="GO:0006506">
    <property type="term" value="P:GPI anchor biosynthetic process"/>
    <property type="evidence" value="ECO:0007669"/>
    <property type="project" value="InterPro"/>
</dbReference>
<dbReference type="PANTHER" id="PTHR13315">
    <property type="entry name" value="METALLO PHOSPHOESTERASE RELATED"/>
    <property type="match status" value="1"/>
</dbReference>
<feature type="transmembrane region" description="Helical" evidence="5">
    <location>
        <begin position="383"/>
        <end position="406"/>
    </location>
</feature>
<keyword evidence="4 5" id="KW-0472">Membrane</keyword>
<dbReference type="Pfam" id="PF00149">
    <property type="entry name" value="Metallophos"/>
    <property type="match status" value="1"/>
</dbReference>
<keyword evidence="3 5" id="KW-1133">Transmembrane helix</keyword>
<organism evidence="7 8">
    <name type="scientific">Littorina saxatilis</name>
    <dbReference type="NCBI Taxonomy" id="31220"/>
    <lineage>
        <taxon>Eukaryota</taxon>
        <taxon>Metazoa</taxon>
        <taxon>Spiralia</taxon>
        <taxon>Lophotrochozoa</taxon>
        <taxon>Mollusca</taxon>
        <taxon>Gastropoda</taxon>
        <taxon>Caenogastropoda</taxon>
        <taxon>Littorinimorpha</taxon>
        <taxon>Littorinoidea</taxon>
        <taxon>Littorinidae</taxon>
        <taxon>Littorina</taxon>
    </lineage>
</organism>
<reference evidence="7 8" key="1">
    <citation type="submission" date="2024-02" db="EMBL/GenBank/DDBJ databases">
        <title>Chromosome-scale genome assembly of the rough periwinkle Littorina saxatilis.</title>
        <authorList>
            <person name="De Jode A."/>
            <person name="Faria R."/>
            <person name="Formenti G."/>
            <person name="Sims Y."/>
            <person name="Smith T.P."/>
            <person name="Tracey A."/>
            <person name="Wood J.M.D."/>
            <person name="Zagrodzka Z.B."/>
            <person name="Johannesson K."/>
            <person name="Butlin R.K."/>
            <person name="Leder E.H."/>
        </authorList>
    </citation>
    <scope>NUCLEOTIDE SEQUENCE [LARGE SCALE GENOMIC DNA]</scope>
    <source>
        <strain evidence="7">Snail1</strain>
        <tissue evidence="7">Muscle</tissue>
    </source>
</reference>
<evidence type="ECO:0000256" key="5">
    <source>
        <dbReference type="SAM" id="Phobius"/>
    </source>
</evidence>
<keyword evidence="2 5" id="KW-0812">Transmembrane</keyword>
<dbReference type="Gene3D" id="3.60.21.10">
    <property type="match status" value="1"/>
</dbReference>
<evidence type="ECO:0000259" key="6">
    <source>
        <dbReference type="Pfam" id="PF00149"/>
    </source>
</evidence>
<evidence type="ECO:0000256" key="2">
    <source>
        <dbReference type="ARBA" id="ARBA00022692"/>
    </source>
</evidence>
<feature type="domain" description="Calcineurin-like phosphoesterase" evidence="6">
    <location>
        <begin position="103"/>
        <end position="296"/>
    </location>
</feature>
<dbReference type="EMBL" id="JBAMIC010000002">
    <property type="protein sequence ID" value="KAK7112446.1"/>
    <property type="molecule type" value="Genomic_DNA"/>
</dbReference>
<name>A0AAN9BVY5_9CAEN</name>
<dbReference type="GO" id="GO:0016020">
    <property type="term" value="C:membrane"/>
    <property type="evidence" value="ECO:0007669"/>
    <property type="project" value="UniProtKB-SubCell"/>
</dbReference>
<keyword evidence="8" id="KW-1185">Reference proteome</keyword>
<dbReference type="InterPro" id="IPR004843">
    <property type="entry name" value="Calcineurin-like_PHP"/>
</dbReference>
<dbReference type="InterPro" id="IPR033308">
    <property type="entry name" value="PGAP5/Cdc1/Ted1"/>
</dbReference>
<evidence type="ECO:0000313" key="8">
    <source>
        <dbReference type="Proteomes" id="UP001374579"/>
    </source>
</evidence>
<comment type="subcellular location">
    <subcellularLocation>
        <location evidence="1">Membrane</location>
        <topology evidence="1">Multi-pass membrane protein</topology>
    </subcellularLocation>
</comment>
<gene>
    <name evidence="7" type="ORF">V1264_011902</name>
</gene>
<dbReference type="InterPro" id="IPR029052">
    <property type="entry name" value="Metallo-depent_PP-like"/>
</dbReference>
<proteinExistence type="predicted"/>
<sequence>MQCYFFSASLALKLEARSRVPATATAGVRGDKTKFKAQTLNMVKWYRKEIILRRLRNPSLRSVTLIMILLVIISNEYLIYQIQSWRWPPMPETSRDPNEELVILFASDPQLIGIQDEHGFPVGAISRWDSDRFLRKTFSLAYSYTQPDVVVFLGDLMDEGSKALRSEYDSYMDRFQDIFYPSLNSKVVYIPGDNDIGGEGFDFRTKFKISRFERHFENLTGVVNVHFIDFIKLDFRTQYDSFTVKKQDVSGMTQKLTAPVRIIVNHEPVVSQLKMLVYPLLKLVQPNLIFSGHWHESFHYVCETCLSSNADSGHWPVHMRDLRKLQGWTEADFTNLISLNEFMVPTCSYRMGTKTIGYGVAVVKKSGSMQYTVLWLPHRYTQLYGYLVSLIVILFIVFILYIFVYVNKTHRR</sequence>
<evidence type="ECO:0000256" key="3">
    <source>
        <dbReference type="ARBA" id="ARBA00022989"/>
    </source>
</evidence>
<dbReference type="GO" id="GO:0016787">
    <property type="term" value="F:hydrolase activity"/>
    <property type="evidence" value="ECO:0007669"/>
    <property type="project" value="InterPro"/>
</dbReference>
<evidence type="ECO:0000256" key="4">
    <source>
        <dbReference type="ARBA" id="ARBA00023136"/>
    </source>
</evidence>
<evidence type="ECO:0000313" key="7">
    <source>
        <dbReference type="EMBL" id="KAK7112446.1"/>
    </source>
</evidence>